<proteinExistence type="predicted"/>
<protein>
    <submittedName>
        <fullName evidence="1">Uncharacterized protein</fullName>
    </submittedName>
</protein>
<reference evidence="1" key="1">
    <citation type="submission" date="2023-04" db="EMBL/GenBank/DDBJ databases">
        <title>Draft Genome sequencing of Naganishia species isolated from polar environments using Oxford Nanopore Technology.</title>
        <authorList>
            <person name="Leo P."/>
            <person name="Venkateswaran K."/>
        </authorList>
    </citation>
    <scope>NUCLEOTIDE SEQUENCE</scope>
    <source>
        <strain evidence="1">MNA-CCFEE 5425</strain>
    </source>
</reference>
<evidence type="ECO:0000313" key="1">
    <source>
        <dbReference type="EMBL" id="KAJ9115922.1"/>
    </source>
</evidence>
<organism evidence="1 2">
    <name type="scientific">Naganishia vaughanmartiniae</name>
    <dbReference type="NCBI Taxonomy" id="1424756"/>
    <lineage>
        <taxon>Eukaryota</taxon>
        <taxon>Fungi</taxon>
        <taxon>Dikarya</taxon>
        <taxon>Basidiomycota</taxon>
        <taxon>Agaricomycotina</taxon>
        <taxon>Tremellomycetes</taxon>
        <taxon>Filobasidiales</taxon>
        <taxon>Filobasidiaceae</taxon>
        <taxon>Naganishia</taxon>
    </lineage>
</organism>
<comment type="caution">
    <text evidence="1">The sequence shown here is derived from an EMBL/GenBank/DDBJ whole genome shotgun (WGS) entry which is preliminary data.</text>
</comment>
<dbReference type="EMBL" id="JASBWU010000015">
    <property type="protein sequence ID" value="KAJ9115922.1"/>
    <property type="molecule type" value="Genomic_DNA"/>
</dbReference>
<name>A0ACC2WZH2_9TREE</name>
<keyword evidence="2" id="KW-1185">Reference proteome</keyword>
<sequence>MDSRYDFVEQLFPSSSPRTYAHMPRRNREHSGGGSNVDALSATSVDSLESPLFSMVAQRYTSSTDLAKAADDLLAHFDQTTTIREDGKVAVARASGRLQGKQNAVGKESGKRLIEDSSGSSSGGEIEIKISGLMTPDDSSSSKNGLWEDGNSIIDTYSTPADWSAVPASTMPTTAPISSEMDYDCEHGGCYALTTRFIDDDRLSDDYAARGGGKKRKVPASAQQGPTQPGEREENACLHSCGHVCGEETITPTKNTMDRQAQSEEEHGDHFISDLDSQYDQQSCPHSRCCDHHSSIRIVPDPVIRVPKRRMTDARMRIGFEKRLFNARKAQVLGLHADAVTCLGQTKQKNAAIPSKEELEELISALEYTGVSGWEGDKVGTGAGLFDGHAVTGRIKGDTLIGTSVTAGSSDLVAPSVTTTSSSDQPSDAAKQDSGLQTPGKLNWWKRGRMAERYEWLNRKAVKRKGWIPEGTFEFEMPSTDATLTSGVIDLWNCSVASTIRDSNQKLNTLRVKVTQLLTLTLSSPSMTSFLNGKPIPNGPSSVPPLPVVAKTEKKMTNTAAASSAAAKPKHKPAGSDLKIGETLQNTRNPLSGEKVQQVNDPSKQEPATSPLPSNLSPLPPAPVATATKTDQTEHKQQPAYAHANSANVVVEPSADDPDYVPSHNAAGGAKKGKKKKKKSAMANAANPHHVKNYVPSRRPVNAPQTEMPNLVDMLATLFFPPPTRFLNSRPRKPDSTGQPSQSNQQKSAPSRPLADPADDEYVCSLCEYDLFFGTEQAMFKAIDRRKKVIERRQKAQEKAKGVMAGKGLRPKSKKGGGGDGGDTEDDERCAGGEQCRCAEIRAGNPEERDSNPRKTDDPASAGTENPGQPLEQFDATAHLEDCSIIDDSSIIDEDTSSEADQSPERTTAVASPLPPSSTHPTLIRPPERTAKPDVLSKEDEETPPVPDVDNFELDHADKDADTTERGATIHTTIEH</sequence>
<gene>
    <name evidence="1" type="ORF">QFC22_005065</name>
</gene>
<accession>A0ACC2WZH2</accession>
<evidence type="ECO:0000313" key="2">
    <source>
        <dbReference type="Proteomes" id="UP001243375"/>
    </source>
</evidence>
<dbReference type="Proteomes" id="UP001243375">
    <property type="component" value="Unassembled WGS sequence"/>
</dbReference>